<keyword evidence="3" id="KW-0479">Metal-binding</keyword>
<gene>
    <name evidence="9" type="ORF">ERS852429_04251</name>
    <name evidence="10" type="ORF">PN599_16495</name>
</gene>
<evidence type="ECO:0000313" key="10">
    <source>
        <dbReference type="EMBL" id="MDB9006594.1"/>
    </source>
</evidence>
<name>A0A173W154_PARDI</name>
<dbReference type="Proteomes" id="UP001210126">
    <property type="component" value="Unassembled WGS sequence"/>
</dbReference>
<keyword evidence="2" id="KW-0645">Protease</keyword>
<evidence type="ECO:0000256" key="1">
    <source>
        <dbReference type="ARBA" id="ARBA00022438"/>
    </source>
</evidence>
<reference evidence="9 11" key="1">
    <citation type="submission" date="2015-09" db="EMBL/GenBank/DDBJ databases">
        <authorList>
            <consortium name="Pathogen Informatics"/>
        </authorList>
    </citation>
    <scope>NUCLEOTIDE SEQUENCE [LARGE SCALE GENOMIC DNA]</scope>
    <source>
        <strain evidence="9 11">2789STDY5608872</strain>
    </source>
</reference>
<evidence type="ECO:0000259" key="8">
    <source>
        <dbReference type="Pfam" id="PF04389"/>
    </source>
</evidence>
<evidence type="ECO:0000256" key="2">
    <source>
        <dbReference type="ARBA" id="ARBA00022670"/>
    </source>
</evidence>
<feature type="domain" description="Peptidase M28" evidence="8">
    <location>
        <begin position="302"/>
        <end position="504"/>
    </location>
</feature>
<dbReference type="Pfam" id="PF04389">
    <property type="entry name" value="Peptidase_M28"/>
    <property type="match status" value="1"/>
</dbReference>
<dbReference type="GO" id="GO:0006508">
    <property type="term" value="P:proteolysis"/>
    <property type="evidence" value="ECO:0007669"/>
    <property type="project" value="UniProtKB-KW"/>
</dbReference>
<dbReference type="SUPFAM" id="SSF53187">
    <property type="entry name" value="Zn-dependent exopeptidases"/>
    <property type="match status" value="1"/>
</dbReference>
<accession>A0A173W154</accession>
<keyword evidence="5 9" id="KW-0378">Hydrolase</keyword>
<dbReference type="PANTHER" id="PTHR12147">
    <property type="entry name" value="METALLOPEPTIDASE M28 FAMILY MEMBER"/>
    <property type="match status" value="1"/>
</dbReference>
<evidence type="ECO:0000313" key="11">
    <source>
        <dbReference type="Proteomes" id="UP000095591"/>
    </source>
</evidence>
<evidence type="ECO:0000256" key="7">
    <source>
        <dbReference type="SAM" id="SignalP"/>
    </source>
</evidence>
<dbReference type="Gene3D" id="3.40.630.10">
    <property type="entry name" value="Zn peptidases"/>
    <property type="match status" value="2"/>
</dbReference>
<feature type="chain" id="PRO_5008014325" evidence="7">
    <location>
        <begin position="21"/>
        <end position="548"/>
    </location>
</feature>
<proteinExistence type="predicted"/>
<evidence type="ECO:0000256" key="3">
    <source>
        <dbReference type="ARBA" id="ARBA00022723"/>
    </source>
</evidence>
<dbReference type="EMBL" id="CYXP01000014">
    <property type="protein sequence ID" value="CUN33074.1"/>
    <property type="molecule type" value="Genomic_DNA"/>
</dbReference>
<dbReference type="EMBL" id="JAQMPJ010000018">
    <property type="protein sequence ID" value="MDB9006594.1"/>
    <property type="molecule type" value="Genomic_DNA"/>
</dbReference>
<sequence>MRNMKIITCLLTITSLVFTACGGGSNDIEKAKSVATTEHLKRYTEAISHDSCQGRKPFSEGADRAVNYIAHQMKEVGLKPINGDSYFQQVNIISSRTRCPDPMVLKTPKGKIPLDWLEGYTAFSARIELEIDIDNAELVFAGYGIVAPEYGKNDFEGIENPQDKVAVVIVNDPGLGSDNTDYFNGDIMTYYGRWMYKFEEGARQGLKGVLIIHEDRGAGYPWSVVRASAQSKMYVDSDSDAYHCPLNGWIQFNAAKQLLADNGYDIDQLIEQSKSPDFKPISLKSTVTVSMRNTFDRQQSPNVIGYIPGSGNTDESVIYLGHWDHLGYGAPINGDSIINGATDNAVAIAWMLEMARCFNALKEKPRRNIVFLSPTCEETGFLGTKYYVEHPLFPIDKIAAVINLDVFPLWGENNDVTITGYGNSELDDTLAELAKKYNRYIMPDPDAYNGMFYRSDHFPFVQKGIPAMFAKGWNDNRKQGKEWAKEHIARYWAETYHKPTDQTHPDTDDYSGLLQEVQLFFDLGYKLAQDTGYPKWKPKSEFANVLKR</sequence>
<dbReference type="GO" id="GO:0004177">
    <property type="term" value="F:aminopeptidase activity"/>
    <property type="evidence" value="ECO:0007669"/>
    <property type="project" value="UniProtKB-KW"/>
</dbReference>
<dbReference type="PANTHER" id="PTHR12147:SF56">
    <property type="entry name" value="AMINOPEPTIDASE YDR415C-RELATED"/>
    <property type="match status" value="1"/>
</dbReference>
<dbReference type="EC" id="3.4.11.10" evidence="9"/>
<reference evidence="10" key="2">
    <citation type="submission" date="2023-01" db="EMBL/GenBank/DDBJ databases">
        <title>Human gut microbiome strain richness.</title>
        <authorList>
            <person name="Chen-Liaw A."/>
        </authorList>
    </citation>
    <scope>NUCLEOTIDE SEQUENCE</scope>
    <source>
        <strain evidence="10">RTP21484st1_E5_RTP21484_190118</strain>
    </source>
</reference>
<dbReference type="GO" id="GO:0046872">
    <property type="term" value="F:metal ion binding"/>
    <property type="evidence" value="ECO:0007669"/>
    <property type="project" value="UniProtKB-KW"/>
</dbReference>
<evidence type="ECO:0000256" key="6">
    <source>
        <dbReference type="ARBA" id="ARBA00022833"/>
    </source>
</evidence>
<keyword evidence="6" id="KW-0862">Zinc</keyword>
<evidence type="ECO:0000256" key="5">
    <source>
        <dbReference type="ARBA" id="ARBA00022801"/>
    </source>
</evidence>
<dbReference type="Proteomes" id="UP000095591">
    <property type="component" value="Unassembled WGS sequence"/>
</dbReference>
<protein>
    <submittedName>
        <fullName evidence="9">Bacterial leucyl aminopeptidase</fullName>
        <ecNumber evidence="9">3.4.11.10</ecNumber>
    </submittedName>
    <submittedName>
        <fullName evidence="10">M20/M25/M40 family metallo-hydrolase</fullName>
    </submittedName>
</protein>
<evidence type="ECO:0000256" key="4">
    <source>
        <dbReference type="ARBA" id="ARBA00022729"/>
    </source>
</evidence>
<keyword evidence="1 9" id="KW-0031">Aminopeptidase</keyword>
<dbReference type="GO" id="GO:0008235">
    <property type="term" value="F:metalloexopeptidase activity"/>
    <property type="evidence" value="ECO:0007669"/>
    <property type="project" value="InterPro"/>
</dbReference>
<evidence type="ECO:0000313" key="9">
    <source>
        <dbReference type="EMBL" id="CUN33074.1"/>
    </source>
</evidence>
<dbReference type="AlphaFoldDB" id="A0A173W154"/>
<dbReference type="PROSITE" id="PS51257">
    <property type="entry name" value="PROKAR_LIPOPROTEIN"/>
    <property type="match status" value="1"/>
</dbReference>
<keyword evidence="4 7" id="KW-0732">Signal</keyword>
<dbReference type="InterPro" id="IPR007484">
    <property type="entry name" value="Peptidase_M28"/>
</dbReference>
<dbReference type="RefSeq" id="WP_044544697.1">
    <property type="nucleotide sequence ID" value="NZ_CDRH01000048.1"/>
</dbReference>
<feature type="signal peptide" evidence="7">
    <location>
        <begin position="1"/>
        <end position="20"/>
    </location>
</feature>
<dbReference type="InterPro" id="IPR045175">
    <property type="entry name" value="M28_fam"/>
</dbReference>
<organism evidence="9 11">
    <name type="scientific">Parabacteroides distasonis</name>
    <dbReference type="NCBI Taxonomy" id="823"/>
    <lineage>
        <taxon>Bacteria</taxon>
        <taxon>Pseudomonadati</taxon>
        <taxon>Bacteroidota</taxon>
        <taxon>Bacteroidia</taxon>
        <taxon>Bacteroidales</taxon>
        <taxon>Tannerellaceae</taxon>
        <taxon>Parabacteroides</taxon>
    </lineage>
</organism>